<organism evidence="1 2">
    <name type="scientific">Synechococcus phage S-SSM4</name>
    <dbReference type="NCBI Taxonomy" id="536466"/>
    <lineage>
        <taxon>Viruses</taxon>
        <taxon>Duplodnaviria</taxon>
        <taxon>Heunggongvirae</taxon>
        <taxon>Uroviricota</taxon>
        <taxon>Caudoviricetes</taxon>
        <taxon>Pantevenvirales</taxon>
        <taxon>Kyanoviridae</taxon>
        <taxon>Greenvirus</taxon>
        <taxon>Greenvirus ssm4</taxon>
    </lineage>
</organism>
<proteinExistence type="predicted"/>
<evidence type="ECO:0000313" key="1">
    <source>
        <dbReference type="EMBL" id="AGG54103.1"/>
    </source>
</evidence>
<evidence type="ECO:0000313" key="2">
    <source>
        <dbReference type="Proteomes" id="UP000203282"/>
    </source>
</evidence>
<dbReference type="Proteomes" id="UP000203282">
    <property type="component" value="Segment"/>
</dbReference>
<dbReference type="OrthoDB" id="23880at10239"/>
<dbReference type="EMBL" id="HQ316583">
    <property type="protein sequence ID" value="AGG54103.1"/>
    <property type="molecule type" value="Genomic_DNA"/>
</dbReference>
<keyword evidence="2" id="KW-1185">Reference proteome</keyword>
<dbReference type="GeneID" id="15013461"/>
<dbReference type="KEGG" id="vg:15013461"/>
<accession>M1U2F5</accession>
<gene>
    <name evidence="1" type="ORF">CYXG_00039</name>
</gene>
<dbReference type="RefSeq" id="YP_007677228.1">
    <property type="nucleotide sequence ID" value="NC_020875.1"/>
</dbReference>
<reference evidence="1 2" key="1">
    <citation type="submission" date="2010-03" db="EMBL/GenBank/DDBJ databases">
        <title>The Genome Sequence of Cyanophage S-SSM4.</title>
        <authorList>
            <consortium name="The Broad Institute Genome Sequencing Platform"/>
            <person name="Henn M.R."/>
            <person name="Sullivan M.S."/>
            <person name="Osburne M.S."/>
            <person name="Levin J."/>
            <person name="Malboeuf C."/>
            <person name="Casali M."/>
            <person name="Russ C."/>
            <person name="Lennon N."/>
            <person name="Erlich R."/>
            <person name="Young S.K."/>
            <person name="Koehrsen M."/>
            <person name="Yandava C."/>
            <person name="Zeng Q."/>
            <person name="Alvarado L."/>
            <person name="Anderson S."/>
            <person name="Berlin A."/>
            <person name="Borenstein D."/>
            <person name="Chen Z."/>
            <person name="Engels R."/>
            <person name="Freedman E."/>
            <person name="Gellesch M."/>
            <person name="Goldberg J."/>
            <person name="Green L."/>
            <person name="Griggs A."/>
            <person name="Gujja S."/>
            <person name="Heiman D."/>
            <person name="Hepburn T."/>
            <person name="Howarth C."/>
            <person name="Jen D."/>
            <person name="Larson L."/>
            <person name="Lewis B."/>
            <person name="Mehta T."/>
            <person name="Park D."/>
            <person name="Pearson M."/>
            <person name="Roberts A."/>
            <person name="Ryan E."/>
            <person name="Saif S."/>
            <person name="Shea T."/>
            <person name="Shenoy N."/>
            <person name="Sisk P."/>
            <person name="Stolte C."/>
            <person name="Sykes S."/>
            <person name="Walk T."/>
            <person name="White J."/>
            <person name="Yu Q."/>
            <person name="Coleman M.L."/>
            <person name="Huang K.H."/>
            <person name="Weigele P.R."/>
            <person name="DeFrancesco A.S."/>
            <person name="Kern S.E."/>
            <person name="Thompson L.R."/>
            <person name="Fu R."/>
            <person name="Hombeck B."/>
            <person name="Chisholm S.W."/>
            <person name="Haas B."/>
            <person name="Nusbaum C."/>
            <person name="Galagan J."/>
            <person name="Birren B."/>
        </authorList>
    </citation>
    <scope>NUCLEOTIDE SEQUENCE [LARGE SCALE GENOMIC DNA]</scope>
    <source>
        <strain evidence="1 2">S-SSM4</strain>
    </source>
</reference>
<name>M1U2F5_9CAUD</name>
<protein>
    <submittedName>
        <fullName evidence="1">Uncharacterized protein</fullName>
    </submittedName>
</protein>
<sequence>MYRFKKSQVIDQFQYNWKVHVKSGGHSDKVAKRTMWNEFVDYLHKDGMLTDYQAYNWVNPYN</sequence>